<dbReference type="InterPro" id="IPR012340">
    <property type="entry name" value="NA-bd_OB-fold"/>
</dbReference>
<dbReference type="FunFam" id="1.10.150.20:FF:000007">
    <property type="entry name" value="DNA ligase"/>
    <property type="match status" value="1"/>
</dbReference>
<dbReference type="PIRSF" id="PIRSF001604">
    <property type="entry name" value="LigA"/>
    <property type="match status" value="1"/>
</dbReference>
<dbReference type="EC" id="6.5.1.2" evidence="2 14"/>
<evidence type="ECO:0000256" key="11">
    <source>
        <dbReference type="ARBA" id="ARBA00023204"/>
    </source>
</evidence>
<dbReference type="InterPro" id="IPR010994">
    <property type="entry name" value="RuvA_2-like"/>
</dbReference>
<keyword evidence="5 14" id="KW-0235">DNA replication</keyword>
<dbReference type="NCBIfam" id="NF005932">
    <property type="entry name" value="PRK07956.1"/>
    <property type="match status" value="1"/>
</dbReference>
<evidence type="ECO:0000256" key="6">
    <source>
        <dbReference type="ARBA" id="ARBA00022723"/>
    </source>
</evidence>
<dbReference type="PANTHER" id="PTHR23389">
    <property type="entry name" value="CHROMOSOME TRANSMISSION FIDELITY FACTOR 18"/>
    <property type="match status" value="1"/>
</dbReference>
<feature type="binding site" evidence="14">
    <location>
        <position position="419"/>
    </location>
    <ligand>
        <name>Zn(2+)</name>
        <dbReference type="ChEBI" id="CHEBI:29105"/>
    </ligand>
</feature>
<dbReference type="CDD" id="cd00114">
    <property type="entry name" value="LIGANc"/>
    <property type="match status" value="1"/>
</dbReference>
<evidence type="ECO:0000256" key="2">
    <source>
        <dbReference type="ARBA" id="ARBA00012722"/>
    </source>
</evidence>
<evidence type="ECO:0000256" key="13">
    <source>
        <dbReference type="ARBA" id="ARBA00060881"/>
    </source>
</evidence>
<keyword evidence="4 14" id="KW-0436">Ligase</keyword>
<dbReference type="Gene3D" id="3.40.50.10190">
    <property type="entry name" value="BRCT domain"/>
    <property type="match status" value="1"/>
</dbReference>
<feature type="binding site" evidence="14">
    <location>
        <begin position="39"/>
        <end position="43"/>
    </location>
    <ligand>
        <name>NAD(+)</name>
        <dbReference type="ChEBI" id="CHEBI:57540"/>
    </ligand>
</feature>
<gene>
    <name evidence="14" type="primary">ligA</name>
    <name evidence="16" type="ORF">B1R32_11577</name>
</gene>
<feature type="binding site" evidence="14">
    <location>
        <position position="416"/>
    </location>
    <ligand>
        <name>Zn(2+)</name>
        <dbReference type="ChEBI" id="CHEBI:29105"/>
    </ligand>
</feature>
<dbReference type="PANTHER" id="PTHR23389:SF9">
    <property type="entry name" value="DNA LIGASE"/>
    <property type="match status" value="1"/>
</dbReference>
<feature type="binding site" evidence="14">
    <location>
        <position position="298"/>
    </location>
    <ligand>
        <name>NAD(+)</name>
        <dbReference type="ChEBI" id="CHEBI:57540"/>
    </ligand>
</feature>
<evidence type="ECO:0000256" key="5">
    <source>
        <dbReference type="ARBA" id="ARBA00022705"/>
    </source>
</evidence>
<evidence type="ECO:0000256" key="14">
    <source>
        <dbReference type="HAMAP-Rule" id="MF_01588"/>
    </source>
</evidence>
<dbReference type="InterPro" id="IPR004150">
    <property type="entry name" value="NAD_DNA_ligase_OB"/>
</dbReference>
<evidence type="ECO:0000256" key="4">
    <source>
        <dbReference type="ARBA" id="ARBA00022598"/>
    </source>
</evidence>
<comment type="similarity">
    <text evidence="13 14">Belongs to the NAD-dependent DNA ligase family. LigA subfamily.</text>
</comment>
<dbReference type="InterPro" id="IPR036420">
    <property type="entry name" value="BRCT_dom_sf"/>
</dbReference>
<feature type="binding site" evidence="14">
    <location>
        <position position="182"/>
    </location>
    <ligand>
        <name>NAD(+)</name>
        <dbReference type="ChEBI" id="CHEBI:57540"/>
    </ligand>
</feature>
<keyword evidence="17" id="KW-1185">Reference proteome</keyword>
<dbReference type="SUPFAM" id="SSF52113">
    <property type="entry name" value="BRCT domain"/>
    <property type="match status" value="1"/>
</dbReference>
<dbReference type="GO" id="GO:0005829">
    <property type="term" value="C:cytosol"/>
    <property type="evidence" value="ECO:0007669"/>
    <property type="project" value="TreeGrafter"/>
</dbReference>
<dbReference type="FunFam" id="3.30.470.30:FF:000001">
    <property type="entry name" value="DNA ligase"/>
    <property type="match status" value="1"/>
</dbReference>
<proteinExistence type="inferred from homology"/>
<dbReference type="FunCoup" id="A0A2S8SQZ5">
    <property type="interactions" value="321"/>
</dbReference>
<dbReference type="FunFam" id="2.40.50.140:FF:000012">
    <property type="entry name" value="DNA ligase"/>
    <property type="match status" value="1"/>
</dbReference>
<feature type="binding site" evidence="14">
    <location>
        <position position="432"/>
    </location>
    <ligand>
        <name>Zn(2+)</name>
        <dbReference type="ChEBI" id="CHEBI:29105"/>
    </ligand>
</feature>
<keyword evidence="14" id="KW-0464">Manganese</keyword>
<dbReference type="Gene3D" id="1.10.150.20">
    <property type="entry name" value="5' to 3' exonuclease, C-terminal subdomain"/>
    <property type="match status" value="2"/>
</dbReference>
<dbReference type="Pfam" id="PF00533">
    <property type="entry name" value="BRCT"/>
    <property type="match status" value="1"/>
</dbReference>
<feature type="active site" description="N6-AMP-lysine intermediate" evidence="14">
    <location>
        <position position="124"/>
    </location>
</feature>
<dbReference type="EMBL" id="NIGF01000015">
    <property type="protein sequence ID" value="PQV63169.1"/>
    <property type="molecule type" value="Genomic_DNA"/>
</dbReference>
<evidence type="ECO:0000256" key="7">
    <source>
        <dbReference type="ARBA" id="ARBA00022763"/>
    </source>
</evidence>
<keyword evidence="11 14" id="KW-0234">DNA repair</keyword>
<dbReference type="Gene3D" id="1.10.287.610">
    <property type="entry name" value="Helix hairpin bin"/>
    <property type="match status" value="1"/>
</dbReference>
<dbReference type="InterPro" id="IPR041663">
    <property type="entry name" value="DisA/LigA_HHH"/>
</dbReference>
<dbReference type="SUPFAM" id="SSF47781">
    <property type="entry name" value="RuvA domain 2-like"/>
    <property type="match status" value="1"/>
</dbReference>
<dbReference type="SUPFAM" id="SSF50249">
    <property type="entry name" value="Nucleic acid-binding proteins"/>
    <property type="match status" value="1"/>
</dbReference>
<dbReference type="HAMAP" id="MF_01588">
    <property type="entry name" value="DNA_ligase_A"/>
    <property type="match status" value="1"/>
</dbReference>
<dbReference type="AlphaFoldDB" id="A0A2S8SQZ5"/>
<dbReference type="PROSITE" id="PS01055">
    <property type="entry name" value="DNA_LIGASE_N1"/>
    <property type="match status" value="1"/>
</dbReference>
<dbReference type="Gene3D" id="3.30.470.30">
    <property type="entry name" value="DNA ligase/mRNA capping enzyme"/>
    <property type="match status" value="1"/>
</dbReference>
<evidence type="ECO:0000256" key="9">
    <source>
        <dbReference type="ARBA" id="ARBA00022842"/>
    </source>
</evidence>
<sequence>MAIENLSPQQAETEIQTLKTEIERANREYYIQDAPTLSDDVYDGLMRRLIELETQFPELITPDSPTQKVGAPLESDFAKIAHRVPMLSLKDVRGEEELLDWEKSLRRHVAFKDDVIVEYICEPKIDGLSAAIVYENGKLKSGITRGNGQIGEDVTGNIKTIRSVPHKLQLDPVPPIFEARGEIYMLRSEFEKFNAKLAEAGKPLLANPRNASAGSVRQKDPKISATRPLTFSAYSLGVYEGIEIKTQAQLLETLEAAGLRVNPLRTICRGMDEVRAFIQSFDLKRASLDYATDGVVVKVNDFALQNELGYIGRNPRWACAFKFPPDEVVTRVVNIDVNIGRTGVLTPMAYFEPVQVAGTTVSRATLSNAEILAKKDVRIGDQVVIRKAGEIIPEVVKVLVEARTGNETPYVFPEKCPACDSQTVKDGPRVVCENSACPAQLERLIEHFVGRDKMNIDRVGIELGKRFIAAGLVKDVADLFFLTKNQLLELERMAEKSAQNVIDSIEGAKNPPLSQLLYALGIPNIGQNSGELLAERFGTLEGVKAATAEEIEGIHDLGKTASASLRGWLEQPHNQELLEKLLRAGVKPREVEKKVADARFAGKSFVFTGSLSRERRECEQMVKDLGARVGSSVSKKTSYLVAGEDAGSKLEKARENKVPVLTEEEFLALLNEESVESGLSGEKSLSSIE</sequence>
<evidence type="ECO:0000259" key="15">
    <source>
        <dbReference type="PROSITE" id="PS50172"/>
    </source>
</evidence>
<evidence type="ECO:0000256" key="8">
    <source>
        <dbReference type="ARBA" id="ARBA00022833"/>
    </source>
</evidence>
<dbReference type="SMART" id="SM00292">
    <property type="entry name" value="BRCT"/>
    <property type="match status" value="1"/>
</dbReference>
<dbReference type="Gene3D" id="6.20.10.30">
    <property type="match status" value="1"/>
</dbReference>
<dbReference type="GO" id="GO:0006260">
    <property type="term" value="P:DNA replication"/>
    <property type="evidence" value="ECO:0007669"/>
    <property type="project" value="UniProtKB-KW"/>
</dbReference>
<accession>A0A2S8SQZ5</accession>
<keyword evidence="9 14" id="KW-0460">Magnesium</keyword>
<protein>
    <recommendedName>
        <fullName evidence="3 14">DNA ligase</fullName>
        <ecNumber evidence="2 14">6.5.1.2</ecNumber>
    </recommendedName>
    <alternativeName>
        <fullName evidence="14">Polydeoxyribonucleotide synthase [NAD(+)]</fullName>
    </alternativeName>
</protein>
<feature type="domain" description="BRCT" evidence="15">
    <location>
        <begin position="595"/>
        <end position="675"/>
    </location>
</feature>
<dbReference type="Proteomes" id="UP000237684">
    <property type="component" value="Unassembled WGS sequence"/>
</dbReference>
<dbReference type="SUPFAM" id="SSF56091">
    <property type="entry name" value="DNA ligase/mRNA capping enzyme, catalytic domain"/>
    <property type="match status" value="1"/>
</dbReference>
<reference evidence="16 17" key="1">
    <citation type="journal article" date="2018" name="Syst. Appl. Microbiol.">
        <title>Abditibacterium utsteinense sp. nov., the first cultivated member of candidate phylum FBP, isolated from ice-free Antarctic soil samples.</title>
        <authorList>
            <person name="Tahon G."/>
            <person name="Tytgat B."/>
            <person name="Lebbe L."/>
            <person name="Carlier A."/>
            <person name="Willems A."/>
        </authorList>
    </citation>
    <scope>NUCLEOTIDE SEQUENCE [LARGE SCALE GENOMIC DNA]</scope>
    <source>
        <strain evidence="16 17">LMG 29911</strain>
    </source>
</reference>
<dbReference type="InParanoid" id="A0A2S8SQZ5"/>
<dbReference type="GO" id="GO:0046872">
    <property type="term" value="F:metal ion binding"/>
    <property type="evidence" value="ECO:0007669"/>
    <property type="project" value="UniProtKB-KW"/>
</dbReference>
<feature type="binding site" evidence="14">
    <location>
        <position position="145"/>
    </location>
    <ligand>
        <name>NAD(+)</name>
        <dbReference type="ChEBI" id="CHEBI:57540"/>
    </ligand>
</feature>
<keyword evidence="6 14" id="KW-0479">Metal-binding</keyword>
<dbReference type="InterPro" id="IPR001357">
    <property type="entry name" value="BRCT_dom"/>
</dbReference>
<evidence type="ECO:0000313" key="16">
    <source>
        <dbReference type="EMBL" id="PQV63169.1"/>
    </source>
</evidence>
<dbReference type="OrthoDB" id="9759736at2"/>
<dbReference type="SMART" id="SM00532">
    <property type="entry name" value="LIGANc"/>
    <property type="match status" value="1"/>
</dbReference>
<keyword evidence="8 14" id="KW-0862">Zinc</keyword>
<feature type="binding site" evidence="14">
    <location>
        <position position="322"/>
    </location>
    <ligand>
        <name>NAD(+)</name>
        <dbReference type="ChEBI" id="CHEBI:57540"/>
    </ligand>
</feature>
<dbReference type="PROSITE" id="PS50172">
    <property type="entry name" value="BRCT"/>
    <property type="match status" value="1"/>
</dbReference>
<dbReference type="CDD" id="cd17748">
    <property type="entry name" value="BRCT_DNA_ligase_like"/>
    <property type="match status" value="1"/>
</dbReference>
<dbReference type="GO" id="GO:0006281">
    <property type="term" value="P:DNA repair"/>
    <property type="evidence" value="ECO:0007669"/>
    <property type="project" value="UniProtKB-KW"/>
</dbReference>
<evidence type="ECO:0000256" key="1">
    <source>
        <dbReference type="ARBA" id="ARBA00004067"/>
    </source>
</evidence>
<keyword evidence="10 14" id="KW-0520">NAD</keyword>
<feature type="binding site" evidence="14">
    <location>
        <position position="437"/>
    </location>
    <ligand>
        <name>Zn(2+)</name>
        <dbReference type="ChEBI" id="CHEBI:29105"/>
    </ligand>
</feature>
<comment type="cofactor">
    <cofactor evidence="14">
        <name>Mg(2+)</name>
        <dbReference type="ChEBI" id="CHEBI:18420"/>
    </cofactor>
    <cofactor evidence="14">
        <name>Mn(2+)</name>
        <dbReference type="ChEBI" id="CHEBI:29035"/>
    </cofactor>
</comment>
<dbReference type="InterPro" id="IPR001679">
    <property type="entry name" value="DNA_ligase"/>
</dbReference>
<dbReference type="Pfam" id="PF12826">
    <property type="entry name" value="HHH_2"/>
    <property type="match status" value="1"/>
</dbReference>
<dbReference type="Pfam" id="PF03120">
    <property type="entry name" value="OB_DNA_ligase"/>
    <property type="match status" value="1"/>
</dbReference>
<keyword evidence="7 14" id="KW-0227">DNA damage</keyword>
<organism evidence="16 17">
    <name type="scientific">Abditibacterium utsteinense</name>
    <dbReference type="NCBI Taxonomy" id="1960156"/>
    <lineage>
        <taxon>Bacteria</taxon>
        <taxon>Pseudomonadati</taxon>
        <taxon>Abditibacteriota</taxon>
        <taxon>Abditibacteriia</taxon>
        <taxon>Abditibacteriales</taxon>
        <taxon>Abditibacteriaceae</taxon>
        <taxon>Abditibacterium</taxon>
    </lineage>
</organism>
<dbReference type="InterPro" id="IPR013840">
    <property type="entry name" value="DNAligase_N"/>
</dbReference>
<evidence type="ECO:0000313" key="17">
    <source>
        <dbReference type="Proteomes" id="UP000237684"/>
    </source>
</evidence>
<dbReference type="GO" id="GO:0003911">
    <property type="term" value="F:DNA ligase (NAD+) activity"/>
    <property type="evidence" value="ECO:0007669"/>
    <property type="project" value="UniProtKB-UniRule"/>
</dbReference>
<comment type="caution">
    <text evidence="16">The sequence shown here is derived from an EMBL/GenBank/DDBJ whole genome shotgun (WGS) entry which is preliminary data.</text>
</comment>
<comment type="catalytic activity">
    <reaction evidence="12 14">
        <text>NAD(+) + (deoxyribonucleotide)n-3'-hydroxyl + 5'-phospho-(deoxyribonucleotide)m = (deoxyribonucleotide)n+m + AMP + beta-nicotinamide D-nucleotide.</text>
        <dbReference type="EC" id="6.5.1.2"/>
    </reaction>
</comment>
<evidence type="ECO:0000256" key="12">
    <source>
        <dbReference type="ARBA" id="ARBA00034005"/>
    </source>
</evidence>
<feature type="binding site" evidence="14">
    <location>
        <begin position="88"/>
        <end position="89"/>
    </location>
    <ligand>
        <name>NAD(+)</name>
        <dbReference type="ChEBI" id="CHEBI:57540"/>
    </ligand>
</feature>
<dbReference type="RefSeq" id="WP_157947694.1">
    <property type="nucleotide sequence ID" value="NZ_NIGF01000015.1"/>
</dbReference>
<dbReference type="InterPro" id="IPR013839">
    <property type="entry name" value="DNAligase_adenylation"/>
</dbReference>
<name>A0A2S8SQZ5_9BACT</name>
<comment type="function">
    <text evidence="1 14">DNA ligase that catalyzes the formation of phosphodiester linkages between 5'-phosphoryl and 3'-hydroxyl groups in double-stranded DNA using NAD as a coenzyme and as the energy source for the reaction. It is essential for DNA replication and repair of damaged DNA.</text>
</comment>
<dbReference type="NCBIfam" id="TIGR00575">
    <property type="entry name" value="dnlj"/>
    <property type="match status" value="1"/>
</dbReference>
<evidence type="ECO:0000256" key="10">
    <source>
        <dbReference type="ARBA" id="ARBA00023027"/>
    </source>
</evidence>
<evidence type="ECO:0000256" key="3">
    <source>
        <dbReference type="ARBA" id="ARBA00013308"/>
    </source>
</evidence>
<dbReference type="Gene3D" id="2.40.50.140">
    <property type="entry name" value="Nucleic acid-binding proteins"/>
    <property type="match status" value="1"/>
</dbReference>
<feature type="binding site" evidence="14">
    <location>
        <position position="122"/>
    </location>
    <ligand>
        <name>NAD(+)</name>
        <dbReference type="ChEBI" id="CHEBI:57540"/>
    </ligand>
</feature>
<dbReference type="InterPro" id="IPR018239">
    <property type="entry name" value="DNA_ligase_AS"/>
</dbReference>
<dbReference type="Pfam" id="PF01653">
    <property type="entry name" value="DNA_ligase_aden"/>
    <property type="match status" value="1"/>
</dbReference>